<evidence type="ECO:0000313" key="1">
    <source>
        <dbReference type="EMBL" id="QHU34941.1"/>
    </source>
</evidence>
<dbReference type="AlphaFoldDB" id="A0A6C0LYW7"/>
<proteinExistence type="predicted"/>
<dbReference type="EMBL" id="MN740581">
    <property type="protein sequence ID" value="QHU34941.1"/>
    <property type="molecule type" value="Genomic_DNA"/>
</dbReference>
<sequence>MPIKFDLENLRKEHECVNYFETRLYNPQADVSIKKCAIVWI</sequence>
<name>A0A6C0LYW7_9ZZZZ</name>
<accession>A0A6C0LYW7</accession>
<reference evidence="1" key="1">
    <citation type="journal article" date="2020" name="Nature">
        <title>Giant virus diversity and host interactions through global metagenomics.</title>
        <authorList>
            <person name="Schulz F."/>
            <person name="Roux S."/>
            <person name="Paez-Espino D."/>
            <person name="Jungbluth S."/>
            <person name="Walsh D.A."/>
            <person name="Denef V.J."/>
            <person name="McMahon K.D."/>
            <person name="Konstantinidis K.T."/>
            <person name="Eloe-Fadrosh E.A."/>
            <person name="Kyrpides N.C."/>
            <person name="Woyke T."/>
        </authorList>
    </citation>
    <scope>NUCLEOTIDE SEQUENCE</scope>
    <source>
        <strain evidence="1">GVMAG-S-1017244-22</strain>
    </source>
</reference>
<protein>
    <submittedName>
        <fullName evidence="1">Uncharacterized protein</fullName>
    </submittedName>
</protein>
<organism evidence="1">
    <name type="scientific">viral metagenome</name>
    <dbReference type="NCBI Taxonomy" id="1070528"/>
    <lineage>
        <taxon>unclassified sequences</taxon>
        <taxon>metagenomes</taxon>
        <taxon>organismal metagenomes</taxon>
    </lineage>
</organism>